<dbReference type="InterPro" id="IPR004090">
    <property type="entry name" value="Chemotax_Me-accpt_rcpt"/>
</dbReference>
<dbReference type="AlphaFoldDB" id="A0A1H0MPL1"/>
<feature type="transmembrane region" description="Helical" evidence="4">
    <location>
        <begin position="140"/>
        <end position="158"/>
    </location>
</feature>
<sequence>MNEQIILIKTNKNFIKLSWILAITYTIGLLSMLKRGTISIEPGILAIFLMIIPVIISTIKHKQDESNIFIRRICATPFAIAYSILLFYSNTIIAPLLIAPLLIISSTYLDLNFQRRMSIGTLILISIWTITHINKDNSSMIFLETVVVLLVIYTVYSVTKFSESIRTSVNIESEKVTIAKIEQEKTFFEIQRAVELLNTNTECLSNSINSIESSSATIHLAISEISNGCESTTGNIDNQRKSSDSIQNQINETATLSNDIKNYSMQSKEIFNNTLETITILSKKSNEVNEKNTSLTYVFQNLKDKSKEVLGIISIISSISEKTNLLSLNAAIEAARAGEAGRGFSIVASEIRKLADQSKESTIDISNILIQLDKEVDFVFNEIASLSKTNTESVSLIGATENKINMLSSTLDSLSDNINLINNKINSTLKSNEEITKSIINLSAVSEETLANSEETYATVENYLVDTKDAKNFIEELSLITNDLNSLLHT</sequence>
<evidence type="ECO:0000313" key="6">
    <source>
        <dbReference type="EMBL" id="SDO82307.1"/>
    </source>
</evidence>
<dbReference type="GO" id="GO:0016020">
    <property type="term" value="C:membrane"/>
    <property type="evidence" value="ECO:0007669"/>
    <property type="project" value="InterPro"/>
</dbReference>
<dbReference type="RefSeq" id="WP_089965500.1">
    <property type="nucleotide sequence ID" value="NZ_FNJM01000001.1"/>
</dbReference>
<comment type="similarity">
    <text evidence="2">Belongs to the methyl-accepting chemotaxis (MCP) protein family.</text>
</comment>
<feature type="transmembrane region" description="Helical" evidence="4">
    <location>
        <begin position="39"/>
        <end position="59"/>
    </location>
</feature>
<dbReference type="GO" id="GO:0004888">
    <property type="term" value="F:transmembrane signaling receptor activity"/>
    <property type="evidence" value="ECO:0007669"/>
    <property type="project" value="InterPro"/>
</dbReference>
<dbReference type="GO" id="GO:0006935">
    <property type="term" value="P:chemotaxis"/>
    <property type="evidence" value="ECO:0007669"/>
    <property type="project" value="InterPro"/>
</dbReference>
<evidence type="ECO:0000256" key="3">
    <source>
        <dbReference type="PROSITE-ProRule" id="PRU00284"/>
    </source>
</evidence>
<feature type="transmembrane region" description="Helical" evidence="4">
    <location>
        <begin position="80"/>
        <end position="104"/>
    </location>
</feature>
<evidence type="ECO:0000259" key="5">
    <source>
        <dbReference type="PROSITE" id="PS50111"/>
    </source>
</evidence>
<dbReference type="STRING" id="94869.SAMN04488529_101529"/>
<dbReference type="Pfam" id="PF00015">
    <property type="entry name" value="MCPsignal"/>
    <property type="match status" value="1"/>
</dbReference>
<dbReference type="PROSITE" id="PS50111">
    <property type="entry name" value="CHEMOTAXIS_TRANSDUC_2"/>
    <property type="match status" value="1"/>
</dbReference>
<protein>
    <submittedName>
        <fullName evidence="6">Methyl-accepting chemotaxis protein</fullName>
    </submittedName>
</protein>
<reference evidence="6 7" key="1">
    <citation type="submission" date="2016-10" db="EMBL/GenBank/DDBJ databases">
        <authorList>
            <person name="de Groot N.N."/>
        </authorList>
    </citation>
    <scope>NUCLEOTIDE SEQUENCE [LARGE SCALE GENOMIC DNA]</scope>
    <source>
        <strain evidence="6 7">DSM 12272</strain>
    </source>
</reference>
<dbReference type="PANTHER" id="PTHR32089">
    <property type="entry name" value="METHYL-ACCEPTING CHEMOTAXIS PROTEIN MCPB"/>
    <property type="match status" value="1"/>
</dbReference>
<keyword evidence="4" id="KW-0812">Transmembrane</keyword>
<evidence type="ECO:0000256" key="4">
    <source>
        <dbReference type="SAM" id="Phobius"/>
    </source>
</evidence>
<dbReference type="PRINTS" id="PR00260">
    <property type="entry name" value="CHEMTRNSDUCR"/>
</dbReference>
<keyword evidence="7" id="KW-1185">Reference proteome</keyword>
<evidence type="ECO:0000313" key="7">
    <source>
        <dbReference type="Proteomes" id="UP000198597"/>
    </source>
</evidence>
<feature type="transmembrane region" description="Helical" evidence="4">
    <location>
        <begin position="14"/>
        <end position="33"/>
    </location>
</feature>
<keyword evidence="4" id="KW-1133">Transmembrane helix</keyword>
<accession>A0A1H0MPL1</accession>
<proteinExistence type="inferred from homology"/>
<organism evidence="6 7">
    <name type="scientific">Clostridium gasigenes</name>
    <dbReference type="NCBI Taxonomy" id="94869"/>
    <lineage>
        <taxon>Bacteria</taxon>
        <taxon>Bacillati</taxon>
        <taxon>Bacillota</taxon>
        <taxon>Clostridia</taxon>
        <taxon>Eubacteriales</taxon>
        <taxon>Clostridiaceae</taxon>
        <taxon>Clostridium</taxon>
    </lineage>
</organism>
<dbReference type="SUPFAM" id="SSF58104">
    <property type="entry name" value="Methyl-accepting chemotaxis protein (MCP) signaling domain"/>
    <property type="match status" value="1"/>
</dbReference>
<dbReference type="PANTHER" id="PTHR32089:SF112">
    <property type="entry name" value="LYSOZYME-LIKE PROTEIN-RELATED"/>
    <property type="match status" value="1"/>
</dbReference>
<feature type="transmembrane region" description="Helical" evidence="4">
    <location>
        <begin position="116"/>
        <end position="133"/>
    </location>
</feature>
<dbReference type="SMART" id="SM00283">
    <property type="entry name" value="MA"/>
    <property type="match status" value="1"/>
</dbReference>
<dbReference type="GO" id="GO:0007165">
    <property type="term" value="P:signal transduction"/>
    <property type="evidence" value="ECO:0007669"/>
    <property type="project" value="UniProtKB-KW"/>
</dbReference>
<dbReference type="Gene3D" id="1.10.287.950">
    <property type="entry name" value="Methyl-accepting chemotaxis protein"/>
    <property type="match status" value="1"/>
</dbReference>
<name>A0A1H0MPL1_9CLOT</name>
<dbReference type="OrthoDB" id="9807021at2"/>
<evidence type="ECO:0000256" key="1">
    <source>
        <dbReference type="ARBA" id="ARBA00023224"/>
    </source>
</evidence>
<keyword evidence="1 3" id="KW-0807">Transducer</keyword>
<feature type="domain" description="Methyl-accepting transducer" evidence="5">
    <location>
        <begin position="207"/>
        <end position="443"/>
    </location>
</feature>
<dbReference type="Proteomes" id="UP000198597">
    <property type="component" value="Unassembled WGS sequence"/>
</dbReference>
<evidence type="ECO:0000256" key="2">
    <source>
        <dbReference type="ARBA" id="ARBA00029447"/>
    </source>
</evidence>
<gene>
    <name evidence="6" type="ORF">SAMN04488529_101529</name>
</gene>
<dbReference type="InterPro" id="IPR004089">
    <property type="entry name" value="MCPsignal_dom"/>
</dbReference>
<dbReference type="EMBL" id="FNJM01000001">
    <property type="protein sequence ID" value="SDO82307.1"/>
    <property type="molecule type" value="Genomic_DNA"/>
</dbReference>
<keyword evidence="4" id="KW-0472">Membrane</keyword>